<sequence length="41" mass="4251">MGMVRIGAGAGFEEGKTLYNGDNLFSFIFHPVTAVGKSGAC</sequence>
<proteinExistence type="predicted"/>
<organism evidence="1 2">
    <name type="scientific">Sutterella wadsworthensis 2_1_59BFAA</name>
    <dbReference type="NCBI Taxonomy" id="742823"/>
    <lineage>
        <taxon>Bacteria</taxon>
        <taxon>Pseudomonadati</taxon>
        <taxon>Pseudomonadota</taxon>
        <taxon>Betaproteobacteria</taxon>
        <taxon>Burkholderiales</taxon>
        <taxon>Sutterellaceae</taxon>
        <taxon>Sutterella</taxon>
    </lineage>
</organism>
<gene>
    <name evidence="1" type="ORF">HMPREF9465_01843</name>
</gene>
<dbReference type="HOGENOM" id="CLU_3277678_0_0_4"/>
<dbReference type="EMBL" id="ADMG01000039">
    <property type="protein sequence ID" value="EKB30545.1"/>
    <property type="molecule type" value="Genomic_DNA"/>
</dbReference>
<accession>K1JG13</accession>
<name>K1JG13_9BURK</name>
<dbReference type="Proteomes" id="UP000005835">
    <property type="component" value="Unassembled WGS sequence"/>
</dbReference>
<evidence type="ECO:0000313" key="1">
    <source>
        <dbReference type="EMBL" id="EKB30545.1"/>
    </source>
</evidence>
<comment type="caution">
    <text evidence="1">The sequence shown here is derived from an EMBL/GenBank/DDBJ whole genome shotgun (WGS) entry which is preliminary data.</text>
</comment>
<evidence type="ECO:0000313" key="2">
    <source>
        <dbReference type="Proteomes" id="UP000005835"/>
    </source>
</evidence>
<dbReference type="STRING" id="742823.HMPREF9465_01843"/>
<reference evidence="1 2" key="1">
    <citation type="submission" date="2012-05" db="EMBL/GenBank/DDBJ databases">
        <title>The Genome Sequence of Sutterella wadsworthensis 2_1_59BFAA.</title>
        <authorList>
            <consortium name="The Broad Institute Genome Sequencing Platform"/>
            <person name="Earl A."/>
            <person name="Ward D."/>
            <person name="Feldgarden M."/>
            <person name="Gevers D."/>
            <person name="Daigneault M."/>
            <person name="Strauss J."/>
            <person name="Allen-Vercoe E."/>
            <person name="Walker B."/>
            <person name="Young S.K."/>
            <person name="Zeng Q."/>
            <person name="Gargeya S."/>
            <person name="Fitzgerald M."/>
            <person name="Haas B."/>
            <person name="Abouelleil A."/>
            <person name="Alvarado L."/>
            <person name="Arachchi H.M."/>
            <person name="Berlin A.M."/>
            <person name="Chapman S.B."/>
            <person name="Goldberg J."/>
            <person name="Griggs A."/>
            <person name="Gujja S."/>
            <person name="Hansen M."/>
            <person name="Howarth C."/>
            <person name="Imamovic A."/>
            <person name="Larimer J."/>
            <person name="McCowen C."/>
            <person name="Montmayeur A."/>
            <person name="Murphy C."/>
            <person name="Neiman D."/>
            <person name="Pearson M."/>
            <person name="Priest M."/>
            <person name="Roberts A."/>
            <person name="Saif S."/>
            <person name="Shea T."/>
            <person name="Sisk P."/>
            <person name="Sykes S."/>
            <person name="Wortman J."/>
            <person name="Nusbaum C."/>
            <person name="Birren B."/>
        </authorList>
    </citation>
    <scope>NUCLEOTIDE SEQUENCE [LARGE SCALE GENOMIC DNA]</scope>
    <source>
        <strain evidence="1 2">2_1_59BFAA</strain>
    </source>
</reference>
<keyword evidence="2" id="KW-1185">Reference proteome</keyword>
<protein>
    <submittedName>
        <fullName evidence="1">Uncharacterized protein</fullName>
    </submittedName>
</protein>
<dbReference type="AlphaFoldDB" id="K1JG13"/>